<dbReference type="AlphaFoldDB" id="A0A6N8J0C1"/>
<keyword evidence="4" id="KW-1185">Reference proteome</keyword>
<evidence type="ECO:0000256" key="1">
    <source>
        <dbReference type="ARBA" id="ARBA00006987"/>
    </source>
</evidence>
<evidence type="ECO:0000313" key="4">
    <source>
        <dbReference type="Proteomes" id="UP000469385"/>
    </source>
</evidence>
<feature type="chain" id="PRO_5026857966" evidence="2">
    <location>
        <begin position="26"/>
        <end position="324"/>
    </location>
</feature>
<evidence type="ECO:0000256" key="2">
    <source>
        <dbReference type="SAM" id="SignalP"/>
    </source>
</evidence>
<sequence length="324" mass="33588">MKKPCATLAIAMLAWFSLFTGDAQAQFPDRPIRIVVPYAPGGSTDIAARLVADALGKSLNTSVIVQNQPGASGNIGAAAVARATPDGYTLLFVGSGIASAPSMKEVPFDLRKDLAPISRVVSSQFSILVNPSLNIHTLQEFLDYARANPSSLNMACSGTLTAAHFALESFRQAAKLDFQTIQFNGNAPAALAMMSGQPPAGIDAAFSAKNAVTAGKLRALAVTGSKRSPSLPGVPTVAEAGIPGFEAGFSLVMFAPGATPKALVDRIHQALVAALKDPAVVQKLEAQGFDLIGSSPADFARELEADIKANEAFITGLRRAGVIQ</sequence>
<protein>
    <submittedName>
        <fullName evidence="3">Tripartite tricarboxylate transporter substrate binding protein</fullName>
    </submittedName>
</protein>
<dbReference type="InterPro" id="IPR042100">
    <property type="entry name" value="Bug_dom1"/>
</dbReference>
<dbReference type="Proteomes" id="UP000469385">
    <property type="component" value="Unassembled WGS sequence"/>
</dbReference>
<dbReference type="InterPro" id="IPR005064">
    <property type="entry name" value="BUG"/>
</dbReference>
<dbReference type="PANTHER" id="PTHR42928">
    <property type="entry name" value="TRICARBOXYLATE-BINDING PROTEIN"/>
    <property type="match status" value="1"/>
</dbReference>
<comment type="similarity">
    <text evidence="1">Belongs to the UPF0065 (bug) family.</text>
</comment>
<dbReference type="CDD" id="cd13578">
    <property type="entry name" value="PBP2_Bug27"/>
    <property type="match status" value="1"/>
</dbReference>
<dbReference type="PIRSF" id="PIRSF017082">
    <property type="entry name" value="YflP"/>
    <property type="match status" value="1"/>
</dbReference>
<accession>A0A6N8J0C1</accession>
<feature type="signal peptide" evidence="2">
    <location>
        <begin position="1"/>
        <end position="25"/>
    </location>
</feature>
<gene>
    <name evidence="3" type="ORF">GON04_19790</name>
</gene>
<dbReference type="Gene3D" id="3.40.190.10">
    <property type="entry name" value="Periplasmic binding protein-like II"/>
    <property type="match status" value="1"/>
</dbReference>
<dbReference type="RefSeq" id="WP_157399732.1">
    <property type="nucleotide sequence ID" value="NZ_WSEL01000009.1"/>
</dbReference>
<reference evidence="3 4" key="1">
    <citation type="submission" date="2019-12" db="EMBL/GenBank/DDBJ databases">
        <authorList>
            <person name="Huq M.A."/>
        </authorList>
    </citation>
    <scope>NUCLEOTIDE SEQUENCE [LARGE SCALE GENOMIC DNA]</scope>
    <source>
        <strain evidence="3 4">MAH-25</strain>
    </source>
</reference>
<dbReference type="EMBL" id="WSEL01000009">
    <property type="protein sequence ID" value="MVQ31710.1"/>
    <property type="molecule type" value="Genomic_DNA"/>
</dbReference>
<organism evidence="3 4">
    <name type="scientific">Ramlibacter pinisoli</name>
    <dbReference type="NCBI Taxonomy" id="2682844"/>
    <lineage>
        <taxon>Bacteria</taxon>
        <taxon>Pseudomonadati</taxon>
        <taxon>Pseudomonadota</taxon>
        <taxon>Betaproteobacteria</taxon>
        <taxon>Burkholderiales</taxon>
        <taxon>Comamonadaceae</taxon>
        <taxon>Ramlibacter</taxon>
    </lineage>
</organism>
<name>A0A6N8J0C1_9BURK</name>
<comment type="caution">
    <text evidence="3">The sequence shown here is derived from an EMBL/GenBank/DDBJ whole genome shotgun (WGS) entry which is preliminary data.</text>
</comment>
<evidence type="ECO:0000313" key="3">
    <source>
        <dbReference type="EMBL" id="MVQ31710.1"/>
    </source>
</evidence>
<dbReference type="Pfam" id="PF03401">
    <property type="entry name" value="TctC"/>
    <property type="match status" value="1"/>
</dbReference>
<dbReference type="Gene3D" id="3.40.190.150">
    <property type="entry name" value="Bordetella uptake gene, domain 1"/>
    <property type="match status" value="1"/>
</dbReference>
<dbReference type="PANTHER" id="PTHR42928:SF5">
    <property type="entry name" value="BLR1237 PROTEIN"/>
    <property type="match status" value="1"/>
</dbReference>
<keyword evidence="2" id="KW-0732">Signal</keyword>
<dbReference type="SUPFAM" id="SSF53850">
    <property type="entry name" value="Periplasmic binding protein-like II"/>
    <property type="match status" value="1"/>
</dbReference>
<proteinExistence type="inferred from homology"/>